<dbReference type="EMBL" id="QGHE01000017">
    <property type="protein sequence ID" value="PWJ73884.1"/>
    <property type="molecule type" value="Genomic_DNA"/>
</dbReference>
<organism evidence="2 3">
    <name type="scientific">Enterobacter agglomerans</name>
    <name type="common">Erwinia herbicola</name>
    <name type="synonym">Pantoea agglomerans</name>
    <dbReference type="NCBI Taxonomy" id="549"/>
    <lineage>
        <taxon>Bacteria</taxon>
        <taxon>Pseudomonadati</taxon>
        <taxon>Pseudomonadota</taxon>
        <taxon>Gammaproteobacteria</taxon>
        <taxon>Enterobacterales</taxon>
        <taxon>Erwiniaceae</taxon>
        <taxon>Pantoea</taxon>
        <taxon>Pantoea agglomerans group</taxon>
    </lineage>
</organism>
<sequence>MLIARYTYRVLIMACMVIVFCMAQHSFNPHVYSSATIVMKTDHGVSEAKTGNKPCELSSKTLHIKETLPDLLVPFLILIQALITVLCCSALRKMPAEPIFNAPRRRHLTFCVFQE</sequence>
<feature type="transmembrane region" description="Helical" evidence="1">
    <location>
        <begin position="71"/>
        <end position="91"/>
    </location>
</feature>
<name>A0ABD6XL23_ENTAG</name>
<gene>
    <name evidence="2" type="ORF">C7430_11711</name>
</gene>
<comment type="caution">
    <text evidence="2">The sequence shown here is derived from an EMBL/GenBank/DDBJ whole genome shotgun (WGS) entry which is preliminary data.</text>
</comment>
<keyword evidence="1" id="KW-1133">Transmembrane helix</keyword>
<reference evidence="2 3" key="1">
    <citation type="submission" date="2018-05" db="EMBL/GenBank/DDBJ databases">
        <title>Genomic Encyclopedia of Type Strains, Phase IV (KMG-V): Genome sequencing to study the core and pangenomes of soil and plant-associated prokaryotes.</title>
        <authorList>
            <person name="Whitman W."/>
        </authorList>
    </citation>
    <scope>NUCLEOTIDE SEQUENCE [LARGE SCALE GENOMIC DNA]</scope>
    <source>
        <strain evidence="2 3">PNG 92-11</strain>
    </source>
</reference>
<keyword evidence="1" id="KW-0812">Transmembrane</keyword>
<dbReference type="AlphaFoldDB" id="A0ABD6XL23"/>
<evidence type="ECO:0000313" key="3">
    <source>
        <dbReference type="Proteomes" id="UP000245996"/>
    </source>
</evidence>
<keyword evidence="1" id="KW-0472">Membrane</keyword>
<dbReference type="Proteomes" id="UP000245996">
    <property type="component" value="Unassembled WGS sequence"/>
</dbReference>
<evidence type="ECO:0008006" key="4">
    <source>
        <dbReference type="Google" id="ProtNLM"/>
    </source>
</evidence>
<evidence type="ECO:0000256" key="1">
    <source>
        <dbReference type="SAM" id="Phobius"/>
    </source>
</evidence>
<accession>A0ABD6XL23</accession>
<protein>
    <recommendedName>
        <fullName evidence="4">Copper resistance protein</fullName>
    </recommendedName>
</protein>
<feature type="transmembrane region" description="Helical" evidence="1">
    <location>
        <begin position="7"/>
        <end position="27"/>
    </location>
</feature>
<proteinExistence type="predicted"/>
<dbReference type="RefSeq" id="WP_109654116.1">
    <property type="nucleotide sequence ID" value="NZ_CP059090.1"/>
</dbReference>
<evidence type="ECO:0000313" key="2">
    <source>
        <dbReference type="EMBL" id="PWJ73884.1"/>
    </source>
</evidence>